<reference evidence="5 6" key="2">
    <citation type="submission" date="2018-11" db="EMBL/GenBank/DDBJ databases">
        <authorList>
            <consortium name="Pathogen Informatics"/>
        </authorList>
    </citation>
    <scope>NUCLEOTIDE SEQUENCE [LARGE SCALE GENOMIC DNA]</scope>
</reference>
<feature type="region of interest" description="Disordered" evidence="3">
    <location>
        <begin position="1127"/>
        <end position="1164"/>
    </location>
</feature>
<feature type="compositionally biased region" description="Acidic residues" evidence="3">
    <location>
        <begin position="190"/>
        <end position="204"/>
    </location>
</feature>
<dbReference type="PROSITE" id="PS51271">
    <property type="entry name" value="WAPL"/>
    <property type="match status" value="1"/>
</dbReference>
<feature type="coiled-coil region" evidence="2">
    <location>
        <begin position="421"/>
        <end position="448"/>
    </location>
</feature>
<feature type="region of interest" description="Disordered" evidence="3">
    <location>
        <begin position="865"/>
        <end position="914"/>
    </location>
</feature>
<feature type="region of interest" description="Disordered" evidence="3">
    <location>
        <begin position="659"/>
        <end position="700"/>
    </location>
</feature>
<dbReference type="EMBL" id="UYSG01011008">
    <property type="protein sequence ID" value="VDL60307.1"/>
    <property type="molecule type" value="Genomic_DNA"/>
</dbReference>
<feature type="compositionally biased region" description="Basic residues" evidence="3">
    <location>
        <begin position="944"/>
        <end position="955"/>
    </location>
</feature>
<accession>A0A0R3SRY4</accession>
<evidence type="ECO:0000313" key="5">
    <source>
        <dbReference type="EMBL" id="VDL60307.1"/>
    </source>
</evidence>
<dbReference type="OrthoDB" id="78088at2759"/>
<feature type="compositionally biased region" description="Basic and acidic residues" evidence="3">
    <location>
        <begin position="659"/>
        <end position="670"/>
    </location>
</feature>
<evidence type="ECO:0000313" key="7">
    <source>
        <dbReference type="WBParaSite" id="HDID_0000799101-mRNA-1"/>
    </source>
</evidence>
<dbReference type="PANTHER" id="PTHR22100:SF13">
    <property type="entry name" value="WINGS APART-LIKE PROTEIN HOMOLOG"/>
    <property type="match status" value="1"/>
</dbReference>
<dbReference type="InterPro" id="IPR012502">
    <property type="entry name" value="WAPL_dom"/>
</dbReference>
<sequence>MPYRTFPSSNQSNSTRKRVNVTFRSNPSPVIESGKSSSRRSCTVSNPSSTSSGNRTNSTLKSATTSAPIIAPKFKRVEYTSSLYRLPQSADDYVTVVPLSLVFPLPSSFMIIGQSVSPRICISMLLAMILFIPASFSLKSVVQRGTQRKTSTTNQRGLRPGSSQSQAKATPSPPPLSTSENSDLDPYAFVEDEEVTRKEEEEEESAPKLSEFAFTEEDEEDDGIKPWFWTPAREVDKQPQAASRASQPQNSLSPLNLRAGEIKTNGTTGIKVENDVKNILADKPRHDTQVQSSVQQALSEVGYLTSGMSDVNSVDARCHKILTLAQKCLSPAKRDLIHAYKLLSGICAKLQDAPNDYCLGLTTAGLFFVISRDRDPEFLTPDSLDLLLKLLHAPNAITDSSAAPGVLNSDSKYTVGAASRQSRLNKEAANMRSRVQELLESVAALQQKRRNRNASSAKNNSVEPPPVALTSGMAALFAPRKTASSVASLFSGSISNPAASVLITRHLRMNRQLTAHDLVLEAILNLATRRAALWFKTGMRASGGLDGIADATIDAVDYLKDLCTFDNGGGRSVSSFANAKNPTGLDDFSLDNLKKVGHYTRALENMTYKDTDNQTHLVRYRDRVLIDRLVQCMRLCASCLPRNPPPSVSWTELLKRVAKEEEEASTDHHSNQQPPTSSTNEGVSSDGDGEGKKSEDNSTASVEFQQDQQILLNCLISIFRLFVNVSQSEYAADRLGGCPNFLESTIDCLFHLPHSLPTSRRLDLTVLVLCLLANLCEHCPDNRIRIVHLEIKSPESSTDGDPTASSNTNPNLSLDDVGYEDDGEGKLNASPRFALSSRVPTVSALDEVVKLFLFREKSSLLHEFERDEGREKKTEEADSTTNMTSTATTTSSGLQRPKPPPSILAAAADEEPETIEEAGLKWRLVGANKHERGPALGGADSRSPRTKRLQMRAKRRKRRLALLKRVGGGNDIKRQRLDSGGFSSDEEEEDEEEEIEEDEDEMCSDEDDASEGSENEDFDEDDEMCGGADVEFVAETQEEKDKLQERMSSANQHMEDSVVAAYAALLLGCILQSSPRYAERIRSRLPEPGKFRPLAIMLAKLASFLSITRGAEVDGYESIMRIVRILEAQDQPQQPSTSTNSSPTRSLRSSTPPATRSVRSRFEI</sequence>
<dbReference type="Proteomes" id="UP000274504">
    <property type="component" value="Unassembled WGS sequence"/>
</dbReference>
<dbReference type="PANTHER" id="PTHR22100">
    <property type="entry name" value="WINGS APART-LIKE PROTEIN HOMOLOG"/>
    <property type="match status" value="1"/>
</dbReference>
<feature type="compositionally biased region" description="Low complexity" evidence="3">
    <location>
        <begin position="879"/>
        <end position="892"/>
    </location>
</feature>
<dbReference type="InterPro" id="IPR022771">
    <property type="entry name" value="WAPL_C"/>
</dbReference>
<feature type="compositionally biased region" description="Basic and acidic residues" evidence="3">
    <location>
        <begin position="865"/>
        <end position="876"/>
    </location>
</feature>
<organism evidence="7">
    <name type="scientific">Hymenolepis diminuta</name>
    <name type="common">Rat tapeworm</name>
    <dbReference type="NCBI Taxonomy" id="6216"/>
    <lineage>
        <taxon>Eukaryota</taxon>
        <taxon>Metazoa</taxon>
        <taxon>Spiralia</taxon>
        <taxon>Lophotrochozoa</taxon>
        <taxon>Platyhelminthes</taxon>
        <taxon>Cestoda</taxon>
        <taxon>Eucestoda</taxon>
        <taxon>Cyclophyllidea</taxon>
        <taxon>Hymenolepididae</taxon>
        <taxon>Hymenolepis</taxon>
    </lineage>
</organism>
<keyword evidence="2" id="KW-0175">Coiled coil</keyword>
<feature type="compositionally biased region" description="Polar residues" evidence="3">
    <location>
        <begin position="1"/>
        <end position="14"/>
    </location>
</feature>
<dbReference type="Pfam" id="PF07814">
    <property type="entry name" value="WAPL"/>
    <property type="match status" value="1"/>
</dbReference>
<feature type="domain" description="WAPL" evidence="4">
    <location>
        <begin position="269"/>
        <end position="1108"/>
    </location>
</feature>
<name>A0A0R3SRY4_HYMDI</name>
<dbReference type="STRING" id="6216.A0A0R3SRY4"/>
<gene>
    <name evidence="5" type="ORF">HDID_LOCUS7989</name>
</gene>
<feature type="compositionally biased region" description="Low complexity" evidence="3">
    <location>
        <begin position="1131"/>
        <end position="1157"/>
    </location>
</feature>
<comment type="similarity">
    <text evidence="1">Belongs to the WAPL family.</text>
</comment>
<feature type="compositionally biased region" description="Low complexity" evidence="3">
    <location>
        <begin position="238"/>
        <end position="249"/>
    </location>
</feature>
<feature type="region of interest" description="Disordered" evidence="3">
    <location>
        <begin position="930"/>
        <end position="955"/>
    </location>
</feature>
<feature type="compositionally biased region" description="Polar residues" evidence="3">
    <location>
        <begin position="22"/>
        <end position="40"/>
    </location>
</feature>
<proteinExistence type="inferred from homology"/>
<feature type="compositionally biased region" description="Polar residues" evidence="3">
    <location>
        <begin position="671"/>
        <end position="683"/>
    </location>
</feature>
<feature type="region of interest" description="Disordered" evidence="3">
    <location>
        <begin position="794"/>
        <end position="814"/>
    </location>
</feature>
<feature type="compositionally biased region" description="Polar residues" evidence="3">
    <location>
        <begin position="147"/>
        <end position="169"/>
    </location>
</feature>
<evidence type="ECO:0000256" key="3">
    <source>
        <dbReference type="SAM" id="MobiDB-lite"/>
    </source>
</evidence>
<protein>
    <submittedName>
        <fullName evidence="7">WAPL domain-containing protein</fullName>
    </submittedName>
</protein>
<feature type="region of interest" description="Disordered" evidence="3">
    <location>
        <begin position="1"/>
        <end position="63"/>
    </location>
</feature>
<evidence type="ECO:0000256" key="1">
    <source>
        <dbReference type="ARBA" id="ARBA00006854"/>
    </source>
</evidence>
<evidence type="ECO:0000259" key="4">
    <source>
        <dbReference type="PROSITE" id="PS51271"/>
    </source>
</evidence>
<feature type="region of interest" description="Disordered" evidence="3">
    <location>
        <begin position="147"/>
        <end position="256"/>
    </location>
</feature>
<reference evidence="7" key="1">
    <citation type="submission" date="2016-04" db="UniProtKB">
        <authorList>
            <consortium name="WormBaseParasite"/>
        </authorList>
    </citation>
    <scope>IDENTIFICATION</scope>
</reference>
<dbReference type="AlphaFoldDB" id="A0A0R3SRY4"/>
<dbReference type="WBParaSite" id="HDID_0000799101-mRNA-1">
    <property type="protein sequence ID" value="HDID_0000799101-mRNA-1"/>
    <property type="gene ID" value="HDID_0000799101"/>
</dbReference>
<feature type="compositionally biased region" description="Acidic residues" evidence="3">
    <location>
        <begin position="984"/>
        <end position="1024"/>
    </location>
</feature>
<dbReference type="InterPro" id="IPR039874">
    <property type="entry name" value="WAPL"/>
</dbReference>
<evidence type="ECO:0000256" key="2">
    <source>
        <dbReference type="SAM" id="Coils"/>
    </source>
</evidence>
<feature type="compositionally biased region" description="Polar residues" evidence="3">
    <location>
        <begin position="794"/>
        <end position="812"/>
    </location>
</feature>
<dbReference type="Gene3D" id="1.25.10.10">
    <property type="entry name" value="Leucine-rich Repeat Variant"/>
    <property type="match status" value="2"/>
</dbReference>
<feature type="compositionally biased region" description="Low complexity" evidence="3">
    <location>
        <begin position="41"/>
        <end position="59"/>
    </location>
</feature>
<evidence type="ECO:0000313" key="6">
    <source>
        <dbReference type="Proteomes" id="UP000274504"/>
    </source>
</evidence>
<dbReference type="InterPro" id="IPR011989">
    <property type="entry name" value="ARM-like"/>
</dbReference>
<feature type="region of interest" description="Disordered" evidence="3">
    <location>
        <begin position="971"/>
        <end position="1024"/>
    </location>
</feature>